<dbReference type="Proteomes" id="UP000233551">
    <property type="component" value="Unassembled WGS sequence"/>
</dbReference>
<reference evidence="1 2" key="1">
    <citation type="submission" date="2017-11" db="EMBL/GenBank/DDBJ databases">
        <title>De-novo sequencing of pomegranate (Punica granatum L.) genome.</title>
        <authorList>
            <person name="Akparov Z."/>
            <person name="Amiraslanov A."/>
            <person name="Hajiyeva S."/>
            <person name="Abbasov M."/>
            <person name="Kaur K."/>
            <person name="Hamwieh A."/>
            <person name="Solovyev V."/>
            <person name="Salamov A."/>
            <person name="Braich B."/>
            <person name="Kosarev P."/>
            <person name="Mahmoud A."/>
            <person name="Hajiyev E."/>
            <person name="Babayeva S."/>
            <person name="Izzatullayeva V."/>
            <person name="Mammadov A."/>
            <person name="Mammadov A."/>
            <person name="Sharifova S."/>
            <person name="Ojaghi J."/>
            <person name="Eynullazada K."/>
            <person name="Bayramov B."/>
            <person name="Abdulazimova A."/>
            <person name="Shahmuradov I."/>
        </authorList>
    </citation>
    <scope>NUCLEOTIDE SEQUENCE [LARGE SCALE GENOMIC DNA]</scope>
    <source>
        <strain evidence="2">cv. AG2017</strain>
        <tissue evidence="1">Leaf</tissue>
    </source>
</reference>
<name>A0A2I0KCS7_PUNGR</name>
<comment type="caution">
    <text evidence="1">The sequence shown here is derived from an EMBL/GenBank/DDBJ whole genome shotgun (WGS) entry which is preliminary data.</text>
</comment>
<accession>A0A2I0KCS7</accession>
<sequence>MKNFASTVQVGPVFGGLDMRPPRAPVSHAWAYRDFPDDALAVLLFVRHARCTELLGWRVQLPTVLEEGFPLRRMNGIGEPIGDSVGIDNLATSLGDSLSAQCLYRPECGLSSGPAWALLDRTAWEYPPSRGDA</sequence>
<protein>
    <submittedName>
        <fullName evidence="1">Uncharacterized protein</fullName>
    </submittedName>
</protein>
<dbReference type="EMBL" id="PGOL01000679">
    <property type="protein sequence ID" value="PKI66342.1"/>
    <property type="molecule type" value="Genomic_DNA"/>
</dbReference>
<evidence type="ECO:0000313" key="1">
    <source>
        <dbReference type="EMBL" id="PKI66342.1"/>
    </source>
</evidence>
<gene>
    <name evidence="1" type="ORF">CRG98_013304</name>
</gene>
<proteinExistence type="predicted"/>
<dbReference type="AlphaFoldDB" id="A0A2I0KCS7"/>
<keyword evidence="2" id="KW-1185">Reference proteome</keyword>
<evidence type="ECO:0000313" key="2">
    <source>
        <dbReference type="Proteomes" id="UP000233551"/>
    </source>
</evidence>
<organism evidence="1 2">
    <name type="scientific">Punica granatum</name>
    <name type="common">Pomegranate</name>
    <dbReference type="NCBI Taxonomy" id="22663"/>
    <lineage>
        <taxon>Eukaryota</taxon>
        <taxon>Viridiplantae</taxon>
        <taxon>Streptophyta</taxon>
        <taxon>Embryophyta</taxon>
        <taxon>Tracheophyta</taxon>
        <taxon>Spermatophyta</taxon>
        <taxon>Magnoliopsida</taxon>
        <taxon>eudicotyledons</taxon>
        <taxon>Gunneridae</taxon>
        <taxon>Pentapetalae</taxon>
        <taxon>rosids</taxon>
        <taxon>malvids</taxon>
        <taxon>Myrtales</taxon>
        <taxon>Lythraceae</taxon>
        <taxon>Punica</taxon>
    </lineage>
</organism>